<dbReference type="SUPFAM" id="SSF55729">
    <property type="entry name" value="Acyl-CoA N-acyltransferases (Nat)"/>
    <property type="match status" value="1"/>
</dbReference>
<proteinExistence type="predicted"/>
<accession>B1TCP4</accession>
<dbReference type="GO" id="GO:0016747">
    <property type="term" value="F:acyltransferase activity, transferring groups other than amino-acyl groups"/>
    <property type="evidence" value="ECO:0007669"/>
    <property type="project" value="InterPro"/>
</dbReference>
<dbReference type="PROSITE" id="PS51186">
    <property type="entry name" value="GNAT"/>
    <property type="match status" value="1"/>
</dbReference>
<comment type="caution">
    <text evidence="2">The sequence shown here is derived from an EMBL/GenBank/DDBJ whole genome shotgun (WGS) entry which is preliminary data.</text>
</comment>
<sequence length="225" mass="24736">MRSHFPKQAGIGGGAPISAVSYGTLARRTAPLPRPFHMERRMTFSALPPVMSPPVLDTPRLILEGHPLGDFDALAAMWAEPTVVAHIFNGQPSAPRDSWMRLLAYRGLWPLLGYGYWAIREKASGRYVGDLGFADFHRAVEPSIRGVPEAGWALATWAHGKGYATEALSHALGWLDAQNRFERSVCLIAPTNVASIRVAEKAGYVDPVRIRFNDADSLLFSRACR</sequence>
<evidence type="ECO:0000313" key="2">
    <source>
        <dbReference type="EMBL" id="EDT38651.1"/>
    </source>
</evidence>
<dbReference type="Pfam" id="PF13302">
    <property type="entry name" value="Acetyltransf_3"/>
    <property type="match status" value="1"/>
</dbReference>
<gene>
    <name evidence="2" type="ORF">BamMEX5DRAFT_5560</name>
</gene>
<dbReference type="InterPro" id="IPR000182">
    <property type="entry name" value="GNAT_dom"/>
</dbReference>
<feature type="domain" description="N-acetyltransferase" evidence="1">
    <location>
        <begin position="60"/>
        <end position="225"/>
    </location>
</feature>
<reference evidence="2 3" key="1">
    <citation type="submission" date="2008-03" db="EMBL/GenBank/DDBJ databases">
        <title>Sequencing of the draft genome and assembly of Burkholderia ambifaria MEX-5.</title>
        <authorList>
            <consortium name="US DOE Joint Genome Institute (JGI-PGF)"/>
            <person name="Copeland A."/>
            <person name="Lucas S."/>
            <person name="Lapidus A."/>
            <person name="Glavina del Rio T."/>
            <person name="Dalin E."/>
            <person name="Tice H."/>
            <person name="Bruce D."/>
            <person name="Goodwin L."/>
            <person name="Pitluck S."/>
            <person name="Larimer F."/>
            <person name="Land M.L."/>
            <person name="Hauser L."/>
            <person name="Tiedje J."/>
            <person name="Richardson P."/>
        </authorList>
    </citation>
    <scope>NUCLEOTIDE SEQUENCE [LARGE SCALE GENOMIC DNA]</scope>
    <source>
        <strain evidence="2 3">MEX-5</strain>
    </source>
</reference>
<organism evidence="2 3">
    <name type="scientific">Burkholderia ambifaria MEX-5</name>
    <dbReference type="NCBI Taxonomy" id="396597"/>
    <lineage>
        <taxon>Bacteria</taxon>
        <taxon>Pseudomonadati</taxon>
        <taxon>Pseudomonadota</taxon>
        <taxon>Betaproteobacteria</taxon>
        <taxon>Burkholderiales</taxon>
        <taxon>Burkholderiaceae</taxon>
        <taxon>Burkholderia</taxon>
        <taxon>Burkholderia cepacia complex</taxon>
    </lineage>
</organism>
<evidence type="ECO:0000313" key="3">
    <source>
        <dbReference type="Proteomes" id="UP000004814"/>
    </source>
</evidence>
<dbReference type="PANTHER" id="PTHR43792">
    <property type="entry name" value="GNAT FAMILY, PUTATIVE (AFU_ORTHOLOGUE AFUA_3G00765)-RELATED-RELATED"/>
    <property type="match status" value="1"/>
</dbReference>
<evidence type="ECO:0000259" key="1">
    <source>
        <dbReference type="PROSITE" id="PS51186"/>
    </source>
</evidence>
<dbReference type="EMBL" id="ABLK01000261">
    <property type="protein sequence ID" value="EDT38651.1"/>
    <property type="molecule type" value="Genomic_DNA"/>
</dbReference>
<dbReference type="InterPro" id="IPR051531">
    <property type="entry name" value="N-acetyltransferase"/>
</dbReference>
<keyword evidence="2" id="KW-0808">Transferase</keyword>
<dbReference type="InterPro" id="IPR016181">
    <property type="entry name" value="Acyl_CoA_acyltransferase"/>
</dbReference>
<dbReference type="Gene3D" id="3.40.630.30">
    <property type="match status" value="1"/>
</dbReference>
<dbReference type="PATRIC" id="fig|396597.7.peg.2025"/>
<dbReference type="PANTHER" id="PTHR43792:SF16">
    <property type="entry name" value="N-ACETYLTRANSFERASE DOMAIN-CONTAINING PROTEIN"/>
    <property type="match status" value="1"/>
</dbReference>
<dbReference type="AlphaFoldDB" id="B1TCP4"/>
<protein>
    <submittedName>
        <fullName evidence="2">GCN5-related N-acetyltransferase</fullName>
    </submittedName>
</protein>
<name>B1TCP4_9BURK</name>
<dbReference type="Proteomes" id="UP000004814">
    <property type="component" value="Unassembled WGS sequence"/>
</dbReference>